<keyword evidence="5" id="KW-0175">Coiled coil</keyword>
<keyword evidence="4" id="KW-0807">Transducer</keyword>
<keyword evidence="7" id="KW-1133">Transmembrane helix</keyword>
<reference evidence="10 11" key="1">
    <citation type="submission" date="2017-06" db="EMBL/GenBank/DDBJ databases">
        <authorList>
            <person name="Kim H.J."/>
            <person name="Triplett B.A."/>
        </authorList>
    </citation>
    <scope>NUCLEOTIDE SEQUENCE [LARGE SCALE GENOMIC DNA]</scope>
    <source>
        <strain evidence="10 11">U15</strain>
    </source>
</reference>
<comment type="similarity">
    <text evidence="3">Belongs to the methyl-accepting chemotaxis (MCP) protein family.</text>
</comment>
<feature type="transmembrane region" description="Helical" evidence="7">
    <location>
        <begin position="12"/>
        <end position="34"/>
    </location>
</feature>
<evidence type="ECO:0000259" key="9">
    <source>
        <dbReference type="PROSITE" id="PS50885"/>
    </source>
</evidence>
<evidence type="ECO:0000256" key="3">
    <source>
        <dbReference type="ARBA" id="ARBA00029447"/>
    </source>
</evidence>
<dbReference type="InterPro" id="IPR003660">
    <property type="entry name" value="HAMP_dom"/>
</dbReference>
<keyword evidence="7" id="KW-0812">Transmembrane</keyword>
<dbReference type="SUPFAM" id="SSF58104">
    <property type="entry name" value="Methyl-accepting chemotaxis protein (MCP) signaling domain"/>
    <property type="match status" value="1"/>
</dbReference>
<dbReference type="GO" id="GO:0007165">
    <property type="term" value="P:signal transduction"/>
    <property type="evidence" value="ECO:0007669"/>
    <property type="project" value="UniProtKB-KW"/>
</dbReference>
<keyword evidence="2" id="KW-0488">Methylation</keyword>
<feature type="transmembrane region" description="Helical" evidence="7">
    <location>
        <begin position="190"/>
        <end position="211"/>
    </location>
</feature>
<feature type="compositionally biased region" description="Low complexity" evidence="6">
    <location>
        <begin position="521"/>
        <end position="534"/>
    </location>
</feature>
<sequence>MSLENLKIRTRIGIGFGVVLLFLAAILILATLSFQRIDDANRQMAGPGRDATEAVAAVNVAITSSARHAIEMMAKPEKEHAAKLGREIEAETKSLQTALQTLDAVAGDTDRAAIAALREQAGKYLGSLASAAGQMAQGSSDEATRAVLAQTIPALAALQTQVRKLADLEEKRLEEVFTHLSQSAAGTRNLMLGLGLVALAAGVGLTLWLVAGIAKPLEEAIHIAETVSSGDLSQEFETSRGGEFGQLLSVLGDMEDRLTDLVGRIKVSSDSILVASEQIAAGNQDFSERTREQVDSLEKTAATMEELTANVKRNADSASRANELALSTSTLAAKGGSNVSQLVETMSSITASSRKIVDIIGVIDGIAFQTNILALNASVEAARAGEQGRGFAVVAGEVRNLAQRAAAAAREIKSLIGDSVEKVEQGSKRVDEAGQTMEQIVASARRVTAIMGEISAASQVQATDIEQINLTIAQMDKVAQQNTALVEQAASAASALQQQTGNLVEVVGSFKLDDDEQEGQPALLPSGALPALPR</sequence>
<evidence type="ECO:0000259" key="8">
    <source>
        <dbReference type="PROSITE" id="PS50111"/>
    </source>
</evidence>
<dbReference type="OrthoDB" id="9763018at2"/>
<comment type="subcellular location">
    <subcellularLocation>
        <location evidence="1">Membrane</location>
    </subcellularLocation>
</comment>
<feature type="region of interest" description="Disordered" evidence="6">
    <location>
        <begin position="514"/>
        <end position="534"/>
    </location>
</feature>
<dbReference type="AlphaFoldDB" id="A0A239DPZ7"/>
<dbReference type="Pfam" id="PF12729">
    <property type="entry name" value="4HB_MCP_1"/>
    <property type="match status" value="1"/>
</dbReference>
<dbReference type="GO" id="GO:0005886">
    <property type="term" value="C:plasma membrane"/>
    <property type="evidence" value="ECO:0007669"/>
    <property type="project" value="TreeGrafter"/>
</dbReference>
<dbReference type="InterPro" id="IPR004090">
    <property type="entry name" value="Chemotax_Me-accpt_rcpt"/>
</dbReference>
<dbReference type="CDD" id="cd06225">
    <property type="entry name" value="HAMP"/>
    <property type="match status" value="1"/>
</dbReference>
<dbReference type="Gene3D" id="1.10.287.950">
    <property type="entry name" value="Methyl-accepting chemotaxis protein"/>
    <property type="match status" value="1"/>
</dbReference>
<dbReference type="SMART" id="SM00304">
    <property type="entry name" value="HAMP"/>
    <property type="match status" value="1"/>
</dbReference>
<dbReference type="EMBL" id="FZOT01000002">
    <property type="protein sequence ID" value="SNS33968.1"/>
    <property type="molecule type" value="Genomic_DNA"/>
</dbReference>
<dbReference type="SMART" id="SM00283">
    <property type="entry name" value="MA"/>
    <property type="match status" value="1"/>
</dbReference>
<feature type="domain" description="HAMP" evidence="9">
    <location>
        <begin position="211"/>
        <end position="263"/>
    </location>
</feature>
<dbReference type="PRINTS" id="PR00260">
    <property type="entry name" value="CHEMTRNSDUCR"/>
</dbReference>
<dbReference type="InterPro" id="IPR051310">
    <property type="entry name" value="MCP_chemotaxis"/>
</dbReference>
<feature type="coiled-coil region" evidence="5">
    <location>
        <begin position="287"/>
        <end position="314"/>
    </location>
</feature>
<feature type="domain" description="Methyl-accepting transducer" evidence="8">
    <location>
        <begin position="268"/>
        <end position="497"/>
    </location>
</feature>
<dbReference type="GO" id="GO:0004888">
    <property type="term" value="F:transmembrane signaling receptor activity"/>
    <property type="evidence" value="ECO:0007669"/>
    <property type="project" value="InterPro"/>
</dbReference>
<organism evidence="10 11">
    <name type="scientific">Noviherbaspirillum humi</name>
    <dbReference type="NCBI Taxonomy" id="1688639"/>
    <lineage>
        <taxon>Bacteria</taxon>
        <taxon>Pseudomonadati</taxon>
        <taxon>Pseudomonadota</taxon>
        <taxon>Betaproteobacteria</taxon>
        <taxon>Burkholderiales</taxon>
        <taxon>Oxalobacteraceae</taxon>
        <taxon>Noviherbaspirillum</taxon>
    </lineage>
</organism>
<evidence type="ECO:0000256" key="4">
    <source>
        <dbReference type="PROSITE-ProRule" id="PRU00284"/>
    </source>
</evidence>
<evidence type="ECO:0000256" key="6">
    <source>
        <dbReference type="SAM" id="MobiDB-lite"/>
    </source>
</evidence>
<proteinExistence type="inferred from homology"/>
<protein>
    <submittedName>
        <fullName evidence="10">Methyl-accepting chemotaxis protein</fullName>
    </submittedName>
</protein>
<dbReference type="PANTHER" id="PTHR43531:SF14">
    <property type="entry name" value="METHYL-ACCEPTING CHEMOTAXIS PROTEIN I-RELATED"/>
    <property type="match status" value="1"/>
</dbReference>
<evidence type="ECO:0000256" key="1">
    <source>
        <dbReference type="ARBA" id="ARBA00004370"/>
    </source>
</evidence>
<dbReference type="RefSeq" id="WP_089398147.1">
    <property type="nucleotide sequence ID" value="NZ_FZOT01000002.1"/>
</dbReference>
<dbReference type="GO" id="GO:0006935">
    <property type="term" value="P:chemotaxis"/>
    <property type="evidence" value="ECO:0007669"/>
    <property type="project" value="InterPro"/>
</dbReference>
<dbReference type="InterPro" id="IPR024478">
    <property type="entry name" value="HlyB_4HB_MCP"/>
</dbReference>
<dbReference type="PANTHER" id="PTHR43531">
    <property type="entry name" value="PROTEIN ICFG"/>
    <property type="match status" value="1"/>
</dbReference>
<dbReference type="Proteomes" id="UP000198284">
    <property type="component" value="Unassembled WGS sequence"/>
</dbReference>
<keyword evidence="7" id="KW-0472">Membrane</keyword>
<dbReference type="InterPro" id="IPR004089">
    <property type="entry name" value="MCPsignal_dom"/>
</dbReference>
<evidence type="ECO:0000313" key="10">
    <source>
        <dbReference type="EMBL" id="SNS33968.1"/>
    </source>
</evidence>
<dbReference type="PROSITE" id="PS50111">
    <property type="entry name" value="CHEMOTAXIS_TRANSDUC_2"/>
    <property type="match status" value="1"/>
</dbReference>
<keyword evidence="11" id="KW-1185">Reference proteome</keyword>
<name>A0A239DPZ7_9BURK</name>
<dbReference type="FunFam" id="1.10.287.950:FF:000001">
    <property type="entry name" value="Methyl-accepting chemotaxis sensory transducer"/>
    <property type="match status" value="1"/>
</dbReference>
<evidence type="ECO:0000256" key="7">
    <source>
        <dbReference type="SAM" id="Phobius"/>
    </source>
</evidence>
<evidence type="ECO:0000256" key="2">
    <source>
        <dbReference type="ARBA" id="ARBA00022481"/>
    </source>
</evidence>
<evidence type="ECO:0000313" key="11">
    <source>
        <dbReference type="Proteomes" id="UP000198284"/>
    </source>
</evidence>
<gene>
    <name evidence="10" type="ORF">SAMN06265795_102284</name>
</gene>
<dbReference type="PROSITE" id="PS50885">
    <property type="entry name" value="HAMP"/>
    <property type="match status" value="1"/>
</dbReference>
<dbReference type="Pfam" id="PF00015">
    <property type="entry name" value="MCPsignal"/>
    <property type="match status" value="1"/>
</dbReference>
<accession>A0A239DPZ7</accession>
<evidence type="ECO:0000256" key="5">
    <source>
        <dbReference type="SAM" id="Coils"/>
    </source>
</evidence>